<dbReference type="RefSeq" id="WP_197443009.1">
    <property type="nucleotide sequence ID" value="NZ_CP036433.1"/>
</dbReference>
<protein>
    <submittedName>
        <fullName evidence="5">D-inositol 3-phosphate glycosyltransferase</fullName>
        <ecNumber evidence="5">2.4.1.250</ecNumber>
    </submittedName>
</protein>
<organism evidence="5 6">
    <name type="scientific">Lignipirellula cremea</name>
    <dbReference type="NCBI Taxonomy" id="2528010"/>
    <lineage>
        <taxon>Bacteria</taxon>
        <taxon>Pseudomonadati</taxon>
        <taxon>Planctomycetota</taxon>
        <taxon>Planctomycetia</taxon>
        <taxon>Pirellulales</taxon>
        <taxon>Pirellulaceae</taxon>
        <taxon>Lignipirellula</taxon>
    </lineage>
</organism>
<dbReference type="EC" id="2.4.1.250" evidence="5"/>
<feature type="domain" description="Glycosyltransferase subfamily 4-like N-terminal" evidence="4">
    <location>
        <begin position="32"/>
        <end position="174"/>
    </location>
</feature>
<dbReference type="AlphaFoldDB" id="A0A518DN72"/>
<dbReference type="Pfam" id="PF13439">
    <property type="entry name" value="Glyco_transf_4"/>
    <property type="match status" value="1"/>
</dbReference>
<evidence type="ECO:0000256" key="1">
    <source>
        <dbReference type="ARBA" id="ARBA00022676"/>
    </source>
</evidence>
<proteinExistence type="predicted"/>
<dbReference type="SUPFAM" id="SSF53756">
    <property type="entry name" value="UDP-Glycosyltransferase/glycogen phosphorylase"/>
    <property type="match status" value="1"/>
</dbReference>
<dbReference type="InterPro" id="IPR028098">
    <property type="entry name" value="Glyco_trans_4-like_N"/>
</dbReference>
<evidence type="ECO:0000259" key="4">
    <source>
        <dbReference type="Pfam" id="PF13439"/>
    </source>
</evidence>
<dbReference type="PANTHER" id="PTHR12526">
    <property type="entry name" value="GLYCOSYLTRANSFERASE"/>
    <property type="match status" value="1"/>
</dbReference>
<evidence type="ECO:0000259" key="3">
    <source>
        <dbReference type="Pfam" id="PF00534"/>
    </source>
</evidence>
<feature type="domain" description="Glycosyl transferase family 1" evidence="3">
    <location>
        <begin position="188"/>
        <end position="352"/>
    </location>
</feature>
<name>A0A518DN72_9BACT</name>
<gene>
    <name evidence="5" type="primary">mshA_1</name>
    <name evidence="5" type="ORF">Pla8534_10620</name>
</gene>
<keyword evidence="6" id="KW-1185">Reference proteome</keyword>
<dbReference type="KEGG" id="lcre:Pla8534_10620"/>
<keyword evidence="2 5" id="KW-0808">Transferase</keyword>
<dbReference type="Gene3D" id="3.40.50.2000">
    <property type="entry name" value="Glycogen Phosphorylase B"/>
    <property type="match status" value="2"/>
</dbReference>
<dbReference type="CDD" id="cd03801">
    <property type="entry name" value="GT4_PimA-like"/>
    <property type="match status" value="1"/>
</dbReference>
<dbReference type="InterPro" id="IPR001296">
    <property type="entry name" value="Glyco_trans_1"/>
</dbReference>
<keyword evidence="1 5" id="KW-0328">Glycosyltransferase</keyword>
<dbReference type="Proteomes" id="UP000317648">
    <property type="component" value="Chromosome"/>
</dbReference>
<sequence length="386" mass="41883">MAASGSEWTEIIPLRHESPLSIMEILSSGGVDGAALQAVMQARDLASRGHKVVMVCLPGGWAASELANSQVEVVTSKLRRWQLADLRAVSAEVVARGVDLIHTHKSRAHMFGIVLRYLTGKPCVATAHNRYIQPHWGLNNFVIANSQATLKFHRRWNFVRRQYSRTVHCGVDLEGFAQAPLEARSRVRDEWRLQAGHLVLGVIGNVIPRKGHHFLVEAMPTLLAAEPLTRLAIIGSKGNAYAQEVDGLAHRLGVDKAIIWVGFRTDMPHVMRALEICVSAALEEPFGLTAPEAMASGLPVVATDVGGLPESVLAGVTGELVPASDSAALAAAILPLLHDAEKRRQYGAAGKSRAFALFSRQQQVEKIEAVFRLVTARGRIRQSDAA</sequence>
<evidence type="ECO:0000313" key="6">
    <source>
        <dbReference type="Proteomes" id="UP000317648"/>
    </source>
</evidence>
<dbReference type="EMBL" id="CP036433">
    <property type="protein sequence ID" value="QDU93282.1"/>
    <property type="molecule type" value="Genomic_DNA"/>
</dbReference>
<dbReference type="Pfam" id="PF00534">
    <property type="entry name" value="Glycos_transf_1"/>
    <property type="match status" value="1"/>
</dbReference>
<dbReference type="GO" id="GO:0102710">
    <property type="term" value="F:D-inositol-3-phosphate glycosyltransferase activity"/>
    <property type="evidence" value="ECO:0007669"/>
    <property type="project" value="UniProtKB-EC"/>
</dbReference>
<accession>A0A518DN72</accession>
<dbReference type="PANTHER" id="PTHR12526:SF510">
    <property type="entry name" value="D-INOSITOL 3-PHOSPHATE GLYCOSYLTRANSFERASE"/>
    <property type="match status" value="1"/>
</dbReference>
<reference evidence="5 6" key="1">
    <citation type="submission" date="2019-02" db="EMBL/GenBank/DDBJ databases">
        <title>Deep-cultivation of Planctomycetes and their phenomic and genomic characterization uncovers novel biology.</title>
        <authorList>
            <person name="Wiegand S."/>
            <person name="Jogler M."/>
            <person name="Boedeker C."/>
            <person name="Pinto D."/>
            <person name="Vollmers J."/>
            <person name="Rivas-Marin E."/>
            <person name="Kohn T."/>
            <person name="Peeters S.H."/>
            <person name="Heuer A."/>
            <person name="Rast P."/>
            <person name="Oberbeckmann S."/>
            <person name="Bunk B."/>
            <person name="Jeske O."/>
            <person name="Meyerdierks A."/>
            <person name="Storesund J.E."/>
            <person name="Kallscheuer N."/>
            <person name="Luecker S."/>
            <person name="Lage O.M."/>
            <person name="Pohl T."/>
            <person name="Merkel B.J."/>
            <person name="Hornburger P."/>
            <person name="Mueller R.-W."/>
            <person name="Bruemmer F."/>
            <person name="Labrenz M."/>
            <person name="Spormann A.M."/>
            <person name="Op den Camp H."/>
            <person name="Overmann J."/>
            <person name="Amann R."/>
            <person name="Jetten M.S.M."/>
            <person name="Mascher T."/>
            <person name="Medema M.H."/>
            <person name="Devos D.P."/>
            <person name="Kaster A.-K."/>
            <person name="Ovreas L."/>
            <person name="Rohde M."/>
            <person name="Galperin M.Y."/>
            <person name="Jogler C."/>
        </authorList>
    </citation>
    <scope>NUCLEOTIDE SEQUENCE [LARGE SCALE GENOMIC DNA]</scope>
    <source>
        <strain evidence="5 6">Pla85_3_4</strain>
    </source>
</reference>
<evidence type="ECO:0000313" key="5">
    <source>
        <dbReference type="EMBL" id="QDU93282.1"/>
    </source>
</evidence>
<evidence type="ECO:0000256" key="2">
    <source>
        <dbReference type="ARBA" id="ARBA00022679"/>
    </source>
</evidence>